<keyword evidence="2 7" id="KW-0639">Primosome</keyword>
<evidence type="ECO:0000256" key="7">
    <source>
        <dbReference type="HAMAP-Rule" id="MF_00701"/>
    </source>
</evidence>
<evidence type="ECO:0000256" key="2">
    <source>
        <dbReference type="ARBA" id="ARBA00022515"/>
    </source>
</evidence>
<dbReference type="PANTHER" id="PTHR10537:SF3">
    <property type="entry name" value="DNA PRIMASE LARGE SUBUNIT"/>
    <property type="match status" value="1"/>
</dbReference>
<dbReference type="AlphaFoldDB" id="A0A660HSN4"/>
<feature type="compositionally biased region" description="Basic and acidic residues" evidence="8">
    <location>
        <begin position="338"/>
        <end position="388"/>
    </location>
</feature>
<evidence type="ECO:0000256" key="5">
    <source>
        <dbReference type="ARBA" id="ARBA00023004"/>
    </source>
</evidence>
<dbReference type="OrthoDB" id="46081at2157"/>
<evidence type="ECO:0000313" key="12">
    <source>
        <dbReference type="Proteomes" id="UP000053087"/>
    </source>
</evidence>
<feature type="binding site" evidence="7">
    <location>
        <position position="310"/>
    </location>
    <ligand>
        <name>[4Fe-4S] cluster</name>
        <dbReference type="ChEBI" id="CHEBI:49883"/>
    </ligand>
</feature>
<dbReference type="PANTHER" id="PTHR10537">
    <property type="entry name" value="DNA PRIMASE LARGE SUBUNIT"/>
    <property type="match status" value="1"/>
</dbReference>
<protein>
    <recommendedName>
        <fullName evidence="7">DNA primase large subunit PriL</fullName>
    </recommendedName>
</protein>
<dbReference type="GO" id="GO:0006270">
    <property type="term" value="P:DNA replication initiation"/>
    <property type="evidence" value="ECO:0007669"/>
    <property type="project" value="TreeGrafter"/>
</dbReference>
<reference evidence="10 12" key="1">
    <citation type="journal article" date="2016" name="Int. J. Syst. Evol. Microbiol.">
        <title>Methanosarcina flavescens sp. nov., a methanogenic archaeon isolated from a full-scale anaerobic digester.</title>
        <authorList>
            <person name="Kern T."/>
            <person name="Fischer M.A."/>
            <person name="Deppenmeier U."/>
            <person name="Schmitz R.A."/>
            <person name="Rother M."/>
        </authorList>
    </citation>
    <scope>NUCLEOTIDE SEQUENCE [LARGE SCALE GENOMIC DNA]</scope>
    <source>
        <strain evidence="10 12">E03.2</strain>
    </source>
</reference>
<dbReference type="NCBIfam" id="NF002588">
    <property type="entry name" value="PRK02249.1-2"/>
    <property type="match status" value="1"/>
</dbReference>
<gene>
    <name evidence="7 10" type="primary">priL</name>
    <name evidence="10" type="ORF">AOB57_008775</name>
    <name evidence="11" type="ORF">GX302_04570</name>
</gene>
<feature type="domain" description="DNA primase large subunit C-terminal" evidence="9">
    <location>
        <begin position="221"/>
        <end position="321"/>
    </location>
</feature>
<dbReference type="SUPFAM" id="SSF140914">
    <property type="entry name" value="PriB N-terminal domain-like"/>
    <property type="match status" value="1"/>
</dbReference>
<evidence type="ECO:0000256" key="1">
    <source>
        <dbReference type="ARBA" id="ARBA00022485"/>
    </source>
</evidence>
<dbReference type="GO" id="GO:0046872">
    <property type="term" value="F:metal ion binding"/>
    <property type="evidence" value="ECO:0007669"/>
    <property type="project" value="UniProtKB-KW"/>
</dbReference>
<comment type="cofactor">
    <cofactor evidence="7">
        <name>[4Fe-4S] cluster</name>
        <dbReference type="ChEBI" id="CHEBI:49883"/>
    </cofactor>
    <text evidence="7">Binds 1 [4Fe-4S] cluster.</text>
</comment>
<dbReference type="GO" id="GO:1990077">
    <property type="term" value="C:primosome complex"/>
    <property type="evidence" value="ECO:0007669"/>
    <property type="project" value="UniProtKB-KW"/>
</dbReference>
<keyword evidence="4 7" id="KW-0479">Metal-binding</keyword>
<keyword evidence="12" id="KW-1185">Reference proteome</keyword>
<evidence type="ECO:0000259" key="9">
    <source>
        <dbReference type="Pfam" id="PF04104"/>
    </source>
</evidence>
<dbReference type="CDD" id="cd06560">
    <property type="entry name" value="PriL"/>
    <property type="match status" value="1"/>
</dbReference>
<name>A0A660HSN4_9EURY</name>
<dbReference type="EMBL" id="CP032683">
    <property type="protein sequence ID" value="AYK15273.1"/>
    <property type="molecule type" value="Genomic_DNA"/>
</dbReference>
<dbReference type="InterPro" id="IPR023642">
    <property type="entry name" value="DNA_primase_lsu_PriL"/>
</dbReference>
<feature type="binding site" evidence="7">
    <location>
        <position position="317"/>
    </location>
    <ligand>
        <name>[4Fe-4S] cluster</name>
        <dbReference type="ChEBI" id="CHEBI:49883"/>
    </ligand>
</feature>
<comment type="function">
    <text evidence="7">Regulatory subunit of DNA primase, an RNA polymerase that catalyzes the synthesis of short RNA molecules used as primers for DNA polymerase during DNA replication. Stabilizes and modulates the activity of the small subunit, increasing the rate of DNA synthesis, and conferring RNA synthesis capability. The DNA polymerase activity may enable DNA primase to also catalyze primer extension after primer synthesis. May also play a role in DNA repair.</text>
</comment>
<evidence type="ECO:0000313" key="10">
    <source>
        <dbReference type="EMBL" id="AYK15273.1"/>
    </source>
</evidence>
<dbReference type="KEGG" id="mfz:AOB57_008775"/>
<dbReference type="Proteomes" id="UP000585579">
    <property type="component" value="Unassembled WGS sequence"/>
</dbReference>
<proteinExistence type="inferred from homology"/>
<dbReference type="GeneID" id="53688203"/>
<dbReference type="InterPro" id="IPR007238">
    <property type="entry name" value="DNA_primase_lsu_euk/arc"/>
</dbReference>
<reference evidence="11 13" key="3">
    <citation type="journal article" date="2020" name="Biotechnol. Biofuels">
        <title>New insights from the biogas microbiome by comprehensive genome-resolved metagenomics of nearly 1600 species originating from multiple anaerobic digesters.</title>
        <authorList>
            <person name="Campanaro S."/>
            <person name="Treu L."/>
            <person name="Rodriguez-R L.M."/>
            <person name="Kovalovszki A."/>
            <person name="Ziels R.M."/>
            <person name="Maus I."/>
            <person name="Zhu X."/>
            <person name="Kougias P.G."/>
            <person name="Basile A."/>
            <person name="Luo G."/>
            <person name="Schluter A."/>
            <person name="Konstantinidis K.T."/>
            <person name="Angelidaki I."/>
        </authorList>
    </citation>
    <scope>NUCLEOTIDE SEQUENCE [LARGE SCALE GENOMIC DNA]</scope>
    <source>
        <strain evidence="11">AS22ysBPME_46</strain>
    </source>
</reference>
<dbReference type="Pfam" id="PF26466">
    <property type="entry name" value="DNA_primase_lrg_N"/>
    <property type="match status" value="1"/>
</dbReference>
<reference evidence="10" key="2">
    <citation type="submission" date="2018-10" db="EMBL/GenBank/DDBJ databases">
        <authorList>
            <person name="Fischer M.A."/>
            <person name="Kern T."/>
            <person name="Deppenmeier U."/>
            <person name="Schmitz R.A."/>
            <person name="Rother M."/>
        </authorList>
    </citation>
    <scope>NUCLEOTIDE SEQUENCE</scope>
    <source>
        <strain evidence="10">E03.2</strain>
    </source>
</reference>
<keyword evidence="3 7" id="KW-0235">DNA replication</keyword>
<dbReference type="RefSeq" id="WP_054298940.1">
    <property type="nucleotide sequence ID" value="NZ_CP032683.1"/>
</dbReference>
<dbReference type="HAMAP" id="MF_00701">
    <property type="entry name" value="DNA_primase_lrg_arc"/>
    <property type="match status" value="1"/>
</dbReference>
<comment type="similarity">
    <text evidence="7">Belongs to the eukaryotic-type primase large subunit family.</text>
</comment>
<keyword evidence="6 7" id="KW-0411">Iron-sulfur</keyword>
<evidence type="ECO:0000256" key="6">
    <source>
        <dbReference type="ARBA" id="ARBA00023014"/>
    </source>
</evidence>
<dbReference type="InterPro" id="IPR058560">
    <property type="entry name" value="DNA_primase_C"/>
</dbReference>
<feature type="region of interest" description="Disordered" evidence="8">
    <location>
        <begin position="338"/>
        <end position="397"/>
    </location>
</feature>
<accession>A0A660HSN4</accession>
<dbReference type="EMBL" id="JAAYQL010000024">
    <property type="protein sequence ID" value="NLK32118.1"/>
    <property type="molecule type" value="Genomic_DNA"/>
</dbReference>
<evidence type="ECO:0000256" key="3">
    <source>
        <dbReference type="ARBA" id="ARBA00022705"/>
    </source>
</evidence>
<dbReference type="Pfam" id="PF04104">
    <property type="entry name" value="DNA_primase_lrg"/>
    <property type="match status" value="1"/>
</dbReference>
<dbReference type="Proteomes" id="UP000053087">
    <property type="component" value="Chromosome"/>
</dbReference>
<dbReference type="GO" id="GO:0051539">
    <property type="term" value="F:4 iron, 4 sulfur cluster binding"/>
    <property type="evidence" value="ECO:0007669"/>
    <property type="project" value="UniProtKB-UniRule"/>
</dbReference>
<feature type="binding site" evidence="7">
    <location>
        <position position="230"/>
    </location>
    <ligand>
        <name>[4Fe-4S] cluster</name>
        <dbReference type="ChEBI" id="CHEBI:49883"/>
    </ligand>
</feature>
<keyword evidence="1 7" id="KW-0004">4Fe-4S</keyword>
<sequence>MQVDKLAYYPFISKASIHVENLGISLDSLLNSWAYRAARARGVRRVKEALEGEIKKPPVSREAQILSELLSYPFARILVACVDDQLFTRRYALAEAKAAYTFLRNETPAFLLKFGEDFEISAGFRDSYFSMHFTDYIRFSNSLKDPAWKLTNRQLRAGEVRITKEEFARLLEEAIRERIEQSFPIPEIPAEISRFCAPYVAEIKDQFEIQKKKFGVTDFGTVKPELFPPCISHALANVQGGVNLAHSMRFAMTSFLLSVGMSVDEILNLFNISPDFDAEKTLYQIEHIAGATGNVYKPPACDTMRTYGNCVGKDRLCEKINHPLAYYEKKIYLKNKEREKGKEQEKESGKEEGKMQESVEEQKKERKAGAEESKAQESVKEKKGEKNWKGRRKRDRK</sequence>
<feature type="binding site" evidence="7">
    <location>
        <position position="301"/>
    </location>
    <ligand>
        <name>[4Fe-4S] cluster</name>
        <dbReference type="ChEBI" id="CHEBI:49883"/>
    </ligand>
</feature>
<dbReference type="GO" id="GO:0003899">
    <property type="term" value="F:DNA-directed RNA polymerase activity"/>
    <property type="evidence" value="ECO:0007669"/>
    <property type="project" value="InterPro"/>
</dbReference>
<dbReference type="GO" id="GO:0006269">
    <property type="term" value="P:DNA replication, synthesis of primer"/>
    <property type="evidence" value="ECO:0007669"/>
    <property type="project" value="UniProtKB-UniRule"/>
</dbReference>
<evidence type="ECO:0000313" key="11">
    <source>
        <dbReference type="EMBL" id="NLK32118.1"/>
    </source>
</evidence>
<evidence type="ECO:0000256" key="4">
    <source>
        <dbReference type="ARBA" id="ARBA00022723"/>
    </source>
</evidence>
<keyword evidence="5 7" id="KW-0408">Iron</keyword>
<evidence type="ECO:0000256" key="8">
    <source>
        <dbReference type="SAM" id="MobiDB-lite"/>
    </source>
</evidence>
<organism evidence="10 12">
    <name type="scientific">Methanosarcina flavescens</name>
    <dbReference type="NCBI Taxonomy" id="1715806"/>
    <lineage>
        <taxon>Archaea</taxon>
        <taxon>Methanobacteriati</taxon>
        <taxon>Methanobacteriota</taxon>
        <taxon>Stenosarchaea group</taxon>
        <taxon>Methanomicrobia</taxon>
        <taxon>Methanosarcinales</taxon>
        <taxon>Methanosarcinaceae</taxon>
        <taxon>Methanosarcina</taxon>
    </lineage>
</organism>
<evidence type="ECO:0000313" key="13">
    <source>
        <dbReference type="Proteomes" id="UP000585579"/>
    </source>
</evidence>
<comment type="subunit">
    <text evidence="7">Heterodimer of a small subunit (PriS) and a large subunit (PriL).</text>
</comment>